<dbReference type="PANTHER" id="PTHR35372">
    <property type="entry name" value="ATP BINDING PROTEIN-RELATED"/>
    <property type="match status" value="1"/>
</dbReference>
<evidence type="ECO:0000259" key="2">
    <source>
        <dbReference type="SMART" id="SM00943"/>
    </source>
</evidence>
<accession>A0A1I4A7J9</accession>
<dbReference type="SMART" id="SM00943">
    <property type="entry name" value="Prim-Pol"/>
    <property type="match status" value="1"/>
</dbReference>
<keyword evidence="1" id="KW-0378">Hydrolase</keyword>
<dbReference type="EMBL" id="FORP01000023">
    <property type="protein sequence ID" value="SFK52402.1"/>
    <property type="molecule type" value="Genomic_DNA"/>
</dbReference>
<reference evidence="3 4" key="1">
    <citation type="submission" date="2016-10" db="EMBL/GenBank/DDBJ databases">
        <authorList>
            <person name="de Groot N.N."/>
        </authorList>
    </citation>
    <scope>NUCLEOTIDE SEQUENCE [LARGE SCALE GENOMIC DNA]</scope>
    <source>
        <strain evidence="3 4">DSM 44468</strain>
    </source>
</reference>
<feature type="domain" description="DNA primase/polymerase bifunctional N-terminal" evidence="2">
    <location>
        <begin position="11"/>
        <end position="172"/>
    </location>
</feature>
<dbReference type="Pfam" id="PF09250">
    <property type="entry name" value="Prim-Pol"/>
    <property type="match status" value="1"/>
</dbReference>
<dbReference type="CDD" id="cd04859">
    <property type="entry name" value="Prim_Pol"/>
    <property type="match status" value="1"/>
</dbReference>
<dbReference type="Proteomes" id="UP000199025">
    <property type="component" value="Unassembled WGS sequence"/>
</dbReference>
<organism evidence="3 4">
    <name type="scientific">Amycolatopsis sacchari</name>
    <dbReference type="NCBI Taxonomy" id="115433"/>
    <lineage>
        <taxon>Bacteria</taxon>
        <taxon>Bacillati</taxon>
        <taxon>Actinomycetota</taxon>
        <taxon>Actinomycetes</taxon>
        <taxon>Pseudonocardiales</taxon>
        <taxon>Pseudonocardiaceae</taxon>
        <taxon>Amycolatopsis</taxon>
    </lineage>
</organism>
<dbReference type="SUPFAM" id="SSF56747">
    <property type="entry name" value="Prim-pol domain"/>
    <property type="match status" value="1"/>
</dbReference>
<evidence type="ECO:0000256" key="1">
    <source>
        <dbReference type="ARBA" id="ARBA00022801"/>
    </source>
</evidence>
<keyword evidence="4" id="KW-1185">Reference proteome</keyword>
<protein>
    <submittedName>
        <fullName evidence="3">Bifunctional DNA primase/polymerase, N-terminal</fullName>
    </submittedName>
</protein>
<dbReference type="GO" id="GO:0016787">
    <property type="term" value="F:hydrolase activity"/>
    <property type="evidence" value="ECO:0007669"/>
    <property type="project" value="UniProtKB-KW"/>
</dbReference>
<evidence type="ECO:0000313" key="3">
    <source>
        <dbReference type="EMBL" id="SFK52402.1"/>
    </source>
</evidence>
<sequence>MDTANPLLDWALYLAGMGWHVFPVTPGRKKPPMVREWETRATTDPERITRCWRAGRFNIGIATGPSRLIVVDLDTAKDPAAGPDGAAALAELAARRAAAVPATYTVTTPSGGRHLYFAAPAGVHLRNTRGDLAPHIDTRAEGGYVVAPGSLLAEGGYELADDTDPAELPAWLVQACLEHPTRPATTTTGAAPARPDAYAASALRGECDRVRTAPRGQHNAVLSSAAYRLGQLVGDRLLAEATARAELLAAADALLTGRCSCTPGENARVIDAGLAAGARHPRHTHRKEAA</sequence>
<dbReference type="AlphaFoldDB" id="A0A1I4A7J9"/>
<name>A0A1I4A7J9_9PSEU</name>
<dbReference type="InterPro" id="IPR051620">
    <property type="entry name" value="ORF904-like_C"/>
</dbReference>
<evidence type="ECO:0000313" key="4">
    <source>
        <dbReference type="Proteomes" id="UP000199025"/>
    </source>
</evidence>
<dbReference type="STRING" id="115433.SAMN05421835_12357"/>
<dbReference type="PANTHER" id="PTHR35372:SF2">
    <property type="entry name" value="SF3 HELICASE DOMAIN-CONTAINING PROTEIN"/>
    <property type="match status" value="1"/>
</dbReference>
<gene>
    <name evidence="3" type="ORF">SAMN05421835_12357</name>
</gene>
<dbReference type="OrthoDB" id="3218228at2"/>
<dbReference type="RefSeq" id="WP_091513965.1">
    <property type="nucleotide sequence ID" value="NZ_FORP01000023.1"/>
</dbReference>
<proteinExistence type="predicted"/>
<dbReference type="InterPro" id="IPR015330">
    <property type="entry name" value="DNA_primase/pol_bifunc_N"/>
</dbReference>